<accession>A0A7H1VJF8</accession>
<evidence type="ECO:0000313" key="2">
    <source>
        <dbReference type="Proteomes" id="UP000306409"/>
    </source>
</evidence>
<name>A0A7H1VJF8_9FIRM</name>
<gene>
    <name evidence="1" type="ORF">EHE19_011335</name>
</gene>
<dbReference type="KEGG" id="rher:EHE19_011335"/>
<protein>
    <submittedName>
        <fullName evidence="1">Uncharacterized protein</fullName>
    </submittedName>
</protein>
<dbReference type="EMBL" id="CP061336">
    <property type="protein sequence ID" value="QNU65520.1"/>
    <property type="molecule type" value="Genomic_DNA"/>
</dbReference>
<proteinExistence type="predicted"/>
<evidence type="ECO:0000313" key="1">
    <source>
        <dbReference type="EMBL" id="QNU65520.1"/>
    </source>
</evidence>
<organism evidence="1 2">
    <name type="scientific">Ruminiclostridium herbifermentans</name>
    <dbReference type="NCBI Taxonomy" id="2488810"/>
    <lineage>
        <taxon>Bacteria</taxon>
        <taxon>Bacillati</taxon>
        <taxon>Bacillota</taxon>
        <taxon>Clostridia</taxon>
        <taxon>Eubacteriales</taxon>
        <taxon>Oscillospiraceae</taxon>
        <taxon>Ruminiclostridium</taxon>
    </lineage>
</organism>
<dbReference type="AlphaFoldDB" id="A0A7H1VJF8"/>
<reference evidence="1 2" key="1">
    <citation type="submission" date="2020-09" db="EMBL/GenBank/DDBJ databases">
        <title>Characterization and genome sequencing of Ruminiclostridium sp. nov. MA18.</title>
        <authorList>
            <person name="Rettenmaier R."/>
            <person name="Kowollik M.-L."/>
            <person name="Liebl W."/>
            <person name="Zverlov V."/>
        </authorList>
    </citation>
    <scope>NUCLEOTIDE SEQUENCE [LARGE SCALE GENOMIC DNA]</scope>
    <source>
        <strain evidence="1 2">MA18</strain>
    </source>
</reference>
<dbReference type="Proteomes" id="UP000306409">
    <property type="component" value="Chromosome"/>
</dbReference>
<sequence>MSKGKSMTEEIIQNLREALIKHECTLKKASFDKCSVSYMCESKLKVINFDKIPKEYSKEKHLPCLPASNDALYISKDGSWYFIEFKNGSIDRADLFRKIYDSIIMLLELGIIPDFDFARKNISYILVYNSDKYPKIQKSESREENFSYFMRLAKTEEKLFEVEKLEKYLLKETHTYSKELFNTKFIIPMESIEGMAVTR</sequence>
<keyword evidence="2" id="KW-1185">Reference proteome</keyword>